<reference evidence="2 5" key="1">
    <citation type="journal article" date="2015" name="Genome Announc.">
        <title>Complete Genome Sequence of the Nitrogen-Fixing and Solvent-Producing Clostridium pasteurianum DSM 525.</title>
        <authorList>
            <person name="Poehlein A."/>
            <person name="Grosse-Honebrink A."/>
            <person name="Zhang Y."/>
            <person name="Minton N.P."/>
            <person name="Daniel R."/>
        </authorList>
    </citation>
    <scope>NUCLEOTIDE SEQUENCE [LARGE SCALE GENOMIC DNA]</scope>
    <source>
        <strain evidence="2">DSM 525</strain>
        <strain evidence="5">DSM 525 / ATCC 6013</strain>
    </source>
</reference>
<dbReference type="Pfam" id="PF12652">
    <property type="entry name" value="CotJB"/>
    <property type="match status" value="1"/>
</dbReference>
<dbReference type="InterPro" id="IPR024207">
    <property type="entry name" value="CotJB_dom"/>
</dbReference>
<organism evidence="2 5">
    <name type="scientific">Clostridium pasteurianum DSM 525 = ATCC 6013</name>
    <dbReference type="NCBI Taxonomy" id="1262449"/>
    <lineage>
        <taxon>Bacteria</taxon>
        <taxon>Bacillati</taxon>
        <taxon>Bacillota</taxon>
        <taxon>Clostridia</taxon>
        <taxon>Eubacteriales</taxon>
        <taxon>Clostridiaceae</taxon>
        <taxon>Clostridium</taxon>
    </lineage>
</organism>
<name>A0A0H3JBJ7_CLOPA</name>
<dbReference type="GeneID" id="93075898"/>
<dbReference type="InterPro" id="IPR016571">
    <property type="entry name" value="Spore_coat_assembly_CotJB"/>
</dbReference>
<feature type="domain" description="Protein CotJB" evidence="1">
    <location>
        <begin position="11"/>
        <end position="87"/>
    </location>
</feature>
<evidence type="ECO:0000313" key="5">
    <source>
        <dbReference type="Proteomes" id="UP000030905"/>
    </source>
</evidence>
<dbReference type="PIRSF" id="PIRSF010606">
    <property type="entry name" value="Spore_coat_CotJB"/>
    <property type="match status" value="1"/>
</dbReference>
<dbReference type="eggNOG" id="ENOG5032Y4N">
    <property type="taxonomic scope" value="Bacteria"/>
</dbReference>
<dbReference type="RefSeq" id="WP_003447692.1">
    <property type="nucleotide sequence ID" value="NZ_ANZB01000016.1"/>
</dbReference>
<evidence type="ECO:0000259" key="1">
    <source>
        <dbReference type="Pfam" id="PF12652"/>
    </source>
</evidence>
<evidence type="ECO:0000313" key="3">
    <source>
        <dbReference type="EMBL" id="KRU14137.1"/>
    </source>
</evidence>
<dbReference type="Proteomes" id="UP000030905">
    <property type="component" value="Chromosome"/>
</dbReference>
<dbReference type="Proteomes" id="UP000028042">
    <property type="component" value="Unassembled WGS sequence"/>
</dbReference>
<reference evidence="3 4" key="3">
    <citation type="journal article" name="Genome Announc.">
        <title>Improved Draft Genome Sequence of Clostridium pasteurianum Strain ATCC 6013 (DSM 525) Using a Hybrid Next-Generation Sequencing Approach.</title>
        <authorList>
            <person name="Pyne M.E."/>
            <person name="Utturkar S."/>
            <person name="Brown S.D."/>
            <person name="Moo-Young M."/>
            <person name="Chung D.A."/>
            <person name="Chou C.P."/>
        </authorList>
    </citation>
    <scope>NUCLEOTIDE SEQUENCE [LARGE SCALE GENOMIC DNA]</scope>
    <source>
        <strain evidence="3 4">ATCC 6013</strain>
    </source>
</reference>
<dbReference type="KEGG" id="cpat:CLPA_c38120"/>
<reference evidence="3" key="2">
    <citation type="submission" date="2015-10" db="EMBL/GenBank/DDBJ databases">
        <title>Improved Draft Genome Sequence of Clostridium pasteurianum Strain ATCC 6013 (DSM 525) Using a Hybrid Next-Generation Sequencing Approach.</title>
        <authorList>
            <person name="Pyne M.E."/>
            <person name="Utturkar S.M."/>
            <person name="Brown S.D."/>
            <person name="Moo-Young M."/>
            <person name="Chung D.A."/>
            <person name="Chou P.C."/>
        </authorList>
    </citation>
    <scope>NUCLEOTIDE SEQUENCE</scope>
    <source>
        <strain evidence="3">ATCC 6013</strain>
    </source>
</reference>
<protein>
    <submittedName>
        <fullName evidence="3">Spore coat assembly protein CotJB, domain containing protein</fullName>
    </submittedName>
    <submittedName>
        <fullName evidence="2">Spore coat peptide assembly protein CotJB</fullName>
    </submittedName>
</protein>
<proteinExistence type="predicted"/>
<accession>A0A0H3JBJ7</accession>
<sequence length="90" mass="10327">MAKSLKDLSREELMDNIHQLKFAAVDLNLYLDTHPDCKPALTDYNNITSDLKAVIAMYEKKYGPLTNFGGAESKHPWSWVDEPWPWESGE</sequence>
<gene>
    <name evidence="2" type="primary">cotJB</name>
    <name evidence="2" type="ORF">CLPA_c38120</name>
    <name evidence="3" type="ORF">CP6013_03393</name>
</gene>
<keyword evidence="5" id="KW-1185">Reference proteome</keyword>
<evidence type="ECO:0000313" key="2">
    <source>
        <dbReference type="EMBL" id="AJA53838.1"/>
    </source>
</evidence>
<dbReference type="EMBL" id="CP009268">
    <property type="protein sequence ID" value="AJA53838.1"/>
    <property type="molecule type" value="Genomic_DNA"/>
</dbReference>
<dbReference type="AlphaFoldDB" id="A0A0H3JBJ7"/>
<dbReference type="KEGG" id="cpae:CPAST_c38120"/>
<dbReference type="PATRIC" id="fig|1262449.3.peg.3630"/>
<evidence type="ECO:0000313" key="4">
    <source>
        <dbReference type="Proteomes" id="UP000028042"/>
    </source>
</evidence>
<dbReference type="EMBL" id="JPGY02000001">
    <property type="protein sequence ID" value="KRU14137.1"/>
    <property type="molecule type" value="Genomic_DNA"/>
</dbReference>